<dbReference type="SMART" id="SM00702">
    <property type="entry name" value="P4Hc"/>
    <property type="match status" value="1"/>
</dbReference>
<dbReference type="GO" id="GO:0004656">
    <property type="term" value="F:procollagen-proline 4-dioxygenase activity"/>
    <property type="evidence" value="ECO:0007669"/>
    <property type="project" value="TreeGrafter"/>
</dbReference>
<feature type="chain" id="PRO_5015338929" evidence="7">
    <location>
        <begin position="26"/>
        <end position="290"/>
    </location>
</feature>
<keyword evidence="4" id="KW-0560">Oxidoreductase</keyword>
<dbReference type="GO" id="GO:0005783">
    <property type="term" value="C:endoplasmic reticulum"/>
    <property type="evidence" value="ECO:0007669"/>
    <property type="project" value="TreeGrafter"/>
</dbReference>
<keyword evidence="2" id="KW-0479">Metal-binding</keyword>
<accession>A0A2R5GD73</accession>
<dbReference type="PANTHER" id="PTHR10869">
    <property type="entry name" value="PROLYL 4-HYDROXYLASE ALPHA SUBUNIT"/>
    <property type="match status" value="1"/>
</dbReference>
<name>A0A2R5GD73_9STRA</name>
<evidence type="ECO:0000313" key="10">
    <source>
        <dbReference type="Proteomes" id="UP000241890"/>
    </source>
</evidence>
<dbReference type="InterPro" id="IPR045054">
    <property type="entry name" value="P4HA-like"/>
</dbReference>
<dbReference type="InterPro" id="IPR005123">
    <property type="entry name" value="Oxoglu/Fe-dep_dioxygenase_dom"/>
</dbReference>
<evidence type="ECO:0000313" key="9">
    <source>
        <dbReference type="EMBL" id="GBG28249.1"/>
    </source>
</evidence>
<dbReference type="InterPro" id="IPR044862">
    <property type="entry name" value="Pro_4_hyd_alph_FE2OG_OXY"/>
</dbReference>
<dbReference type="GO" id="GO:0031418">
    <property type="term" value="F:L-ascorbic acid binding"/>
    <property type="evidence" value="ECO:0007669"/>
    <property type="project" value="InterPro"/>
</dbReference>
<evidence type="ECO:0000256" key="2">
    <source>
        <dbReference type="ARBA" id="ARBA00022723"/>
    </source>
</evidence>
<evidence type="ECO:0000256" key="3">
    <source>
        <dbReference type="ARBA" id="ARBA00022964"/>
    </source>
</evidence>
<evidence type="ECO:0000256" key="6">
    <source>
        <dbReference type="SAM" id="MobiDB-lite"/>
    </source>
</evidence>
<organism evidence="9 10">
    <name type="scientific">Hondaea fermentalgiana</name>
    <dbReference type="NCBI Taxonomy" id="2315210"/>
    <lineage>
        <taxon>Eukaryota</taxon>
        <taxon>Sar</taxon>
        <taxon>Stramenopiles</taxon>
        <taxon>Bigyra</taxon>
        <taxon>Labyrinthulomycetes</taxon>
        <taxon>Thraustochytrida</taxon>
        <taxon>Thraustochytriidae</taxon>
        <taxon>Hondaea</taxon>
    </lineage>
</organism>
<feature type="domain" description="Fe2OG dioxygenase" evidence="8">
    <location>
        <begin position="172"/>
        <end position="278"/>
    </location>
</feature>
<feature type="compositionally biased region" description="Basic and acidic residues" evidence="6">
    <location>
        <begin position="63"/>
        <end position="72"/>
    </location>
</feature>
<reference evidence="9 10" key="1">
    <citation type="submission" date="2017-12" db="EMBL/GenBank/DDBJ databases">
        <title>Sequencing, de novo assembly and annotation of complete genome of a new Thraustochytrid species, strain FCC1311.</title>
        <authorList>
            <person name="Sedici K."/>
            <person name="Godart F."/>
            <person name="Aiese Cigliano R."/>
            <person name="Sanseverino W."/>
            <person name="Barakat M."/>
            <person name="Ortet P."/>
            <person name="Marechal E."/>
            <person name="Cagnac O."/>
            <person name="Amato A."/>
        </authorList>
    </citation>
    <scope>NUCLEOTIDE SEQUENCE [LARGE SCALE GENOMIC DNA]</scope>
</reference>
<evidence type="ECO:0000259" key="8">
    <source>
        <dbReference type="PROSITE" id="PS51471"/>
    </source>
</evidence>
<dbReference type="InterPro" id="IPR006620">
    <property type="entry name" value="Pro_4_hyd_alph"/>
</dbReference>
<dbReference type="InParanoid" id="A0A2R5GD73"/>
<sequence>MRSSRALTLALVLLAVLVVALQVSAAAVDVDAQTCADPETCADAETRAYDEGEDDDEDEDEDTAQRDRCAREEGSIPLVEAGELDAIFEDMVDELSEEDEVEVTVLSKDPWVIYVDNFLSSEMVDALLEEAGDDFAPSKDETKFCTGDCAESKAVQDVQDRVAYLVGLDEEYMEFIQFVRYKKGQYYKKHHDTNSAYVNMPMGHRVMTVFMYLNTIEDGGETSFPDLNLSVKPVRGRAVIWANVKSSNPDDRDLRTMHEALPVTGDVVKVAANFWLYQYDYRSYWPECTG</sequence>
<evidence type="ECO:0000256" key="5">
    <source>
        <dbReference type="ARBA" id="ARBA00023004"/>
    </source>
</evidence>
<evidence type="ECO:0000256" key="1">
    <source>
        <dbReference type="ARBA" id="ARBA00001961"/>
    </source>
</evidence>
<keyword evidence="10" id="KW-1185">Reference proteome</keyword>
<feature type="region of interest" description="Disordered" evidence="6">
    <location>
        <begin position="42"/>
        <end position="72"/>
    </location>
</feature>
<comment type="cofactor">
    <cofactor evidence="1">
        <name>L-ascorbate</name>
        <dbReference type="ChEBI" id="CHEBI:38290"/>
    </cofactor>
</comment>
<dbReference type="GO" id="GO:0005506">
    <property type="term" value="F:iron ion binding"/>
    <property type="evidence" value="ECO:0007669"/>
    <property type="project" value="InterPro"/>
</dbReference>
<feature type="compositionally biased region" description="Acidic residues" evidence="6">
    <location>
        <begin position="51"/>
        <end position="62"/>
    </location>
</feature>
<feature type="signal peptide" evidence="7">
    <location>
        <begin position="1"/>
        <end position="25"/>
    </location>
</feature>
<protein>
    <submittedName>
        <fullName evidence="9">Prolyl 4-hydroxylase subunit alpha-3</fullName>
    </submittedName>
</protein>
<gene>
    <name evidence="9" type="ORF">FCC1311_044722</name>
</gene>
<proteinExistence type="predicted"/>
<dbReference type="PANTHER" id="PTHR10869:SF246">
    <property type="entry name" value="TRANSMEMBRANE PROLYL 4-HYDROXYLASE"/>
    <property type="match status" value="1"/>
</dbReference>
<dbReference type="EMBL" id="BEYU01000040">
    <property type="protein sequence ID" value="GBG28249.1"/>
    <property type="molecule type" value="Genomic_DNA"/>
</dbReference>
<keyword evidence="5" id="KW-0408">Iron</keyword>
<evidence type="ECO:0000256" key="4">
    <source>
        <dbReference type="ARBA" id="ARBA00023002"/>
    </source>
</evidence>
<dbReference type="Gene3D" id="2.60.120.620">
    <property type="entry name" value="q2cbj1_9rhob like domain"/>
    <property type="match status" value="1"/>
</dbReference>
<evidence type="ECO:0000256" key="7">
    <source>
        <dbReference type="SAM" id="SignalP"/>
    </source>
</evidence>
<dbReference type="PROSITE" id="PS51471">
    <property type="entry name" value="FE2OG_OXY"/>
    <property type="match status" value="1"/>
</dbReference>
<comment type="caution">
    <text evidence="9">The sequence shown here is derived from an EMBL/GenBank/DDBJ whole genome shotgun (WGS) entry which is preliminary data.</text>
</comment>
<keyword evidence="3" id="KW-0223">Dioxygenase</keyword>
<dbReference type="Pfam" id="PF13640">
    <property type="entry name" value="2OG-FeII_Oxy_3"/>
    <property type="match status" value="1"/>
</dbReference>
<keyword evidence="7" id="KW-0732">Signal</keyword>
<dbReference type="AlphaFoldDB" id="A0A2R5GD73"/>
<dbReference type="OrthoDB" id="420380at2759"/>
<dbReference type="Proteomes" id="UP000241890">
    <property type="component" value="Unassembled WGS sequence"/>
</dbReference>